<dbReference type="PANTHER" id="PTHR11590:SF40">
    <property type="entry name" value="HEMOCYTE PROTEIN-GLUTAMINE GAMMA-GLUTAMYLTRANSFERASE-LIKE PROTEIN"/>
    <property type="match status" value="1"/>
</dbReference>
<comment type="similarity">
    <text evidence="1">Belongs to the transglutaminase superfamily. Transglutaminase family.</text>
</comment>
<name>A0ABQ9EDK3_TEGGR</name>
<evidence type="ECO:0000313" key="5">
    <source>
        <dbReference type="Proteomes" id="UP001217089"/>
    </source>
</evidence>
<dbReference type="Gene3D" id="2.60.40.10">
    <property type="entry name" value="Immunoglobulins"/>
    <property type="match status" value="1"/>
</dbReference>
<dbReference type="Pfam" id="PF00868">
    <property type="entry name" value="Transglut_N"/>
    <property type="match status" value="1"/>
</dbReference>
<evidence type="ECO:0000256" key="1">
    <source>
        <dbReference type="ARBA" id="ARBA00005968"/>
    </source>
</evidence>
<dbReference type="Gene3D" id="3.90.260.10">
    <property type="entry name" value="Transglutaminase-like"/>
    <property type="match status" value="1"/>
</dbReference>
<dbReference type="SUPFAM" id="SSF81296">
    <property type="entry name" value="E set domains"/>
    <property type="match status" value="1"/>
</dbReference>
<keyword evidence="5" id="KW-1185">Reference proteome</keyword>
<evidence type="ECO:0000256" key="2">
    <source>
        <dbReference type="SAM" id="MobiDB-lite"/>
    </source>
</evidence>
<evidence type="ECO:0000259" key="3">
    <source>
        <dbReference type="Pfam" id="PF00868"/>
    </source>
</evidence>
<gene>
    <name evidence="4" type="ORF">KUTeg_019820</name>
</gene>
<protein>
    <recommendedName>
        <fullName evidence="3">Transglutaminase N-terminal domain-containing protein</fullName>
    </recommendedName>
</protein>
<dbReference type="InterPro" id="IPR001102">
    <property type="entry name" value="Transglutaminase_N"/>
</dbReference>
<organism evidence="4 5">
    <name type="scientific">Tegillarca granosa</name>
    <name type="common">Malaysian cockle</name>
    <name type="synonym">Anadara granosa</name>
    <dbReference type="NCBI Taxonomy" id="220873"/>
    <lineage>
        <taxon>Eukaryota</taxon>
        <taxon>Metazoa</taxon>
        <taxon>Spiralia</taxon>
        <taxon>Lophotrochozoa</taxon>
        <taxon>Mollusca</taxon>
        <taxon>Bivalvia</taxon>
        <taxon>Autobranchia</taxon>
        <taxon>Pteriomorphia</taxon>
        <taxon>Arcoida</taxon>
        <taxon>Arcoidea</taxon>
        <taxon>Arcidae</taxon>
        <taxon>Tegillarca</taxon>
    </lineage>
</organism>
<dbReference type="InterPro" id="IPR013783">
    <property type="entry name" value="Ig-like_fold"/>
</dbReference>
<comment type="caution">
    <text evidence="4">The sequence shown here is derived from an EMBL/GenBank/DDBJ whole genome shotgun (WGS) entry which is preliminary data.</text>
</comment>
<evidence type="ECO:0000313" key="4">
    <source>
        <dbReference type="EMBL" id="KAJ8303424.1"/>
    </source>
</evidence>
<feature type="compositionally biased region" description="Basic and acidic residues" evidence="2">
    <location>
        <begin position="65"/>
        <end position="83"/>
    </location>
</feature>
<feature type="region of interest" description="Disordered" evidence="2">
    <location>
        <begin position="399"/>
        <end position="422"/>
    </location>
</feature>
<feature type="compositionally biased region" description="Basic residues" evidence="2">
    <location>
        <begin position="399"/>
        <end position="409"/>
    </location>
</feature>
<reference evidence="4 5" key="1">
    <citation type="submission" date="2022-12" db="EMBL/GenBank/DDBJ databases">
        <title>Chromosome-level genome of Tegillarca granosa.</title>
        <authorList>
            <person name="Kim J."/>
        </authorList>
    </citation>
    <scope>NUCLEOTIDE SEQUENCE [LARGE SCALE GENOMIC DNA]</scope>
    <source>
        <strain evidence="4">Teg-2019</strain>
        <tissue evidence="4">Adductor muscle</tissue>
    </source>
</reference>
<dbReference type="InterPro" id="IPR036985">
    <property type="entry name" value="Transglutaminase-like_sf"/>
</dbReference>
<feature type="compositionally biased region" description="Basic and acidic residues" evidence="2">
    <location>
        <begin position="94"/>
        <end position="106"/>
    </location>
</feature>
<dbReference type="InterPro" id="IPR014756">
    <property type="entry name" value="Ig_E-set"/>
</dbReference>
<accession>A0ABQ9EDK3</accession>
<feature type="domain" description="Transglutaminase N-terminal" evidence="3">
    <location>
        <begin position="116"/>
        <end position="228"/>
    </location>
</feature>
<proteinExistence type="inferred from homology"/>
<dbReference type="SUPFAM" id="SSF54001">
    <property type="entry name" value="Cysteine proteinases"/>
    <property type="match status" value="1"/>
</dbReference>
<dbReference type="InterPro" id="IPR038765">
    <property type="entry name" value="Papain-like_cys_pep_sf"/>
</dbReference>
<dbReference type="EMBL" id="JARBDR010000917">
    <property type="protein sequence ID" value="KAJ8303424.1"/>
    <property type="molecule type" value="Genomic_DNA"/>
</dbReference>
<sequence length="531" mass="60930">MFHSFSRIYNEKRLSTSTDKEVTMGGVVSRILGGEKDTSYRGTHPGLSNSNVFSWFNNWWSSEGSDVRDPAEDEKKENEERPGTPRTPANSEILKPENGSDNKPEPEPEPPILKIKNVDFNVNFNTEPHHTSEYEITRPSEGKTAQLIVRRGQIFDITITFNRPYNHEKDKNPLQHKATHVEVALSRKDVSDRHWGATIQSEEENKITVRVITPPTLYVGKWTFGVDVIIKYLDKNIVYRYKHPEPIYILFNPWCKEDAVYHHDDELLNEYILNQSGIIFQGYHRYPSRKKWDFAQFLSPVLECTLFLLEKSNMSATSRGDPVSVCRRLSALANGPDDDGILVGNWSGNYSGGTSPLSWTGSLAIIEEYMKNNEPVKFGQCWVFSAILTTSREAHYHASCRKNHTRTKSRPPPVSNEKKTQEKAAHKTAFEFLCTYINELENIINGSNVERMSMLRERCLQYMIDKSPQFYSSFYRTEKLKAKLIKHFGSQIKFWRPNYKSELVFAAEVGTGEAVENAFEIASSDSKRLDS</sequence>
<dbReference type="InterPro" id="IPR050779">
    <property type="entry name" value="Transglutaminase"/>
</dbReference>
<feature type="region of interest" description="Disordered" evidence="2">
    <location>
        <begin position="64"/>
        <end position="112"/>
    </location>
</feature>
<dbReference type="PANTHER" id="PTHR11590">
    <property type="entry name" value="PROTEIN-GLUTAMINE GAMMA-GLUTAMYLTRANSFERASE"/>
    <property type="match status" value="1"/>
</dbReference>
<dbReference type="Proteomes" id="UP001217089">
    <property type="component" value="Unassembled WGS sequence"/>
</dbReference>